<dbReference type="GO" id="GO:0050660">
    <property type="term" value="F:flavin adenine dinucleotide binding"/>
    <property type="evidence" value="ECO:0007669"/>
    <property type="project" value="TreeGrafter"/>
</dbReference>
<sequence>MFTPVQVIDKVRESQTIYSFYLKSLDEKPLAPYRPGQHVLVRLSLPGQVNPVLRSYILSTAPGQPHYRITVKREGNHTSPGIASAFLHDQVFPGDTLWISEPQGAFVLPTASRRPVVLVSAGVGITPMLSMLETIAQEPNPRSVWFFHGSRNNEVQPMSKLVRALACEHSHIQVFIHHSQPFEHEIIGEDYDTRGRIDLDFLKRHLPTADADFYLCGPGSFVNVLTEGLKLWGGTDAQLAYEYFGTDQSTAVPDQEINRIPSANVPNSLIRRVSLVRSNQSFVWNDTDGSILDLLESQNIFPPSSCRQGTCMSCSTSLLSGTIRYSPEPFAEPFEGEILICCAQPQTDIELDL</sequence>
<keyword evidence="5" id="KW-0349">Heme</keyword>
<gene>
    <name evidence="19" type="ORF">H3H32_08610</name>
</gene>
<keyword evidence="6" id="KW-0285">Flavoprotein</keyword>
<evidence type="ECO:0000256" key="15">
    <source>
        <dbReference type="ARBA" id="ARBA00048649"/>
    </source>
</evidence>
<evidence type="ECO:0000256" key="4">
    <source>
        <dbReference type="ARBA" id="ARBA00012229"/>
    </source>
</evidence>
<dbReference type="KEGG" id="sfol:H3H32_08610"/>
<dbReference type="InterPro" id="IPR012675">
    <property type="entry name" value="Beta-grasp_dom_sf"/>
</dbReference>
<keyword evidence="20" id="KW-1185">Reference proteome</keyword>
<evidence type="ECO:0000259" key="18">
    <source>
        <dbReference type="PROSITE" id="PS51384"/>
    </source>
</evidence>
<dbReference type="Proteomes" id="UP000515369">
    <property type="component" value="Chromosome"/>
</dbReference>
<keyword evidence="14" id="KW-0520">NAD</keyword>
<dbReference type="Gene3D" id="3.10.20.30">
    <property type="match status" value="1"/>
</dbReference>
<dbReference type="PROSITE" id="PS51085">
    <property type="entry name" value="2FE2S_FER_2"/>
    <property type="match status" value="1"/>
</dbReference>
<accession>A0A7G5H1F1</accession>
<evidence type="ECO:0000313" key="19">
    <source>
        <dbReference type="EMBL" id="QMW04943.1"/>
    </source>
</evidence>
<reference evidence="19 20" key="1">
    <citation type="submission" date="2020-07" db="EMBL/GenBank/DDBJ databases">
        <title>Spirosoma foliorum sp. nov., isolated from the leaves on the Nejang mountain Korea, Republic of.</title>
        <authorList>
            <person name="Ho H."/>
            <person name="Lee Y.-J."/>
            <person name="Nurcahyanto D.-A."/>
            <person name="Kim S.-G."/>
        </authorList>
    </citation>
    <scope>NUCLEOTIDE SEQUENCE [LARGE SCALE GENOMIC DNA]</scope>
    <source>
        <strain evidence="19 20">PL0136</strain>
    </source>
</reference>
<evidence type="ECO:0000256" key="3">
    <source>
        <dbReference type="ARBA" id="ARBA00006401"/>
    </source>
</evidence>
<comment type="catalytic activity">
    <reaction evidence="15">
        <text>2 nitric oxide + NADH + 2 O2 = 2 nitrate + NAD(+) + H(+)</text>
        <dbReference type="Rhea" id="RHEA:19469"/>
        <dbReference type="ChEBI" id="CHEBI:15378"/>
        <dbReference type="ChEBI" id="CHEBI:15379"/>
        <dbReference type="ChEBI" id="CHEBI:16480"/>
        <dbReference type="ChEBI" id="CHEBI:17632"/>
        <dbReference type="ChEBI" id="CHEBI:57540"/>
        <dbReference type="ChEBI" id="CHEBI:57945"/>
        <dbReference type="EC" id="1.14.12.17"/>
    </reaction>
</comment>
<dbReference type="CDD" id="cd06184">
    <property type="entry name" value="flavohem_like_fad_nad_binding"/>
    <property type="match status" value="1"/>
</dbReference>
<dbReference type="InterPro" id="IPR039261">
    <property type="entry name" value="FNR_nucleotide-bd"/>
</dbReference>
<comment type="cofactor">
    <cofactor evidence="1">
        <name>heme b</name>
        <dbReference type="ChEBI" id="CHEBI:60344"/>
    </cofactor>
</comment>
<evidence type="ECO:0000256" key="7">
    <source>
        <dbReference type="ARBA" id="ARBA00022714"/>
    </source>
</evidence>
<keyword evidence="9" id="KW-0274">FAD</keyword>
<evidence type="ECO:0000256" key="10">
    <source>
        <dbReference type="ARBA" id="ARBA00022857"/>
    </source>
</evidence>
<dbReference type="Gene3D" id="3.40.50.80">
    <property type="entry name" value="Nucleotide-binding domain of ferredoxin-NADP reductase (FNR) module"/>
    <property type="match status" value="1"/>
</dbReference>
<organism evidence="19 20">
    <name type="scientific">Spirosoma foliorum</name>
    <dbReference type="NCBI Taxonomy" id="2710596"/>
    <lineage>
        <taxon>Bacteria</taxon>
        <taxon>Pseudomonadati</taxon>
        <taxon>Bacteroidota</taxon>
        <taxon>Cytophagia</taxon>
        <taxon>Cytophagales</taxon>
        <taxon>Cytophagaceae</taxon>
        <taxon>Spirosoma</taxon>
    </lineage>
</organism>
<dbReference type="Pfam" id="PF00111">
    <property type="entry name" value="Fer2"/>
    <property type="match status" value="1"/>
</dbReference>
<protein>
    <recommendedName>
        <fullName evidence="4">nitric oxide dioxygenase</fullName>
        <ecNumber evidence="4">1.14.12.17</ecNumber>
    </recommendedName>
</protein>
<evidence type="ECO:0000256" key="6">
    <source>
        <dbReference type="ARBA" id="ARBA00022630"/>
    </source>
</evidence>
<dbReference type="SUPFAM" id="SSF54292">
    <property type="entry name" value="2Fe-2S ferredoxin-like"/>
    <property type="match status" value="1"/>
</dbReference>
<dbReference type="PRINTS" id="PR00410">
    <property type="entry name" value="PHEHYDRXLASE"/>
</dbReference>
<evidence type="ECO:0000256" key="13">
    <source>
        <dbReference type="ARBA" id="ARBA00023014"/>
    </source>
</evidence>
<dbReference type="SUPFAM" id="SSF63380">
    <property type="entry name" value="Riboflavin synthase domain-like"/>
    <property type="match status" value="1"/>
</dbReference>
<keyword evidence="8" id="KW-0479">Metal-binding</keyword>
<dbReference type="InterPro" id="IPR017938">
    <property type="entry name" value="Riboflavin_synthase-like_b-brl"/>
</dbReference>
<dbReference type="Pfam" id="PF00175">
    <property type="entry name" value="NAD_binding_1"/>
    <property type="match status" value="1"/>
</dbReference>
<dbReference type="RefSeq" id="WP_182462293.1">
    <property type="nucleotide sequence ID" value="NZ_CP059732.1"/>
</dbReference>
<evidence type="ECO:0000256" key="1">
    <source>
        <dbReference type="ARBA" id="ARBA00001970"/>
    </source>
</evidence>
<keyword evidence="12" id="KW-0408">Iron</keyword>
<dbReference type="InterPro" id="IPR001041">
    <property type="entry name" value="2Fe-2S_ferredoxin-type"/>
</dbReference>
<dbReference type="GO" id="GO:0051537">
    <property type="term" value="F:2 iron, 2 sulfur cluster binding"/>
    <property type="evidence" value="ECO:0007669"/>
    <property type="project" value="UniProtKB-KW"/>
</dbReference>
<dbReference type="FunFam" id="3.40.50.80:FF:000010">
    <property type="entry name" value="Flavohemoprotein"/>
    <property type="match status" value="1"/>
</dbReference>
<evidence type="ECO:0000256" key="14">
    <source>
        <dbReference type="ARBA" id="ARBA00023027"/>
    </source>
</evidence>
<keyword evidence="7" id="KW-0001">2Fe-2S</keyword>
<dbReference type="Gene3D" id="2.40.30.10">
    <property type="entry name" value="Translation factors"/>
    <property type="match status" value="1"/>
</dbReference>
<dbReference type="InterPro" id="IPR050415">
    <property type="entry name" value="MRET"/>
</dbReference>
<evidence type="ECO:0000256" key="16">
    <source>
        <dbReference type="ARBA" id="ARBA00049433"/>
    </source>
</evidence>
<name>A0A7G5H1F1_9BACT</name>
<comment type="catalytic activity">
    <reaction evidence="16">
        <text>2 nitric oxide + NADPH + 2 O2 = 2 nitrate + NADP(+) + H(+)</text>
        <dbReference type="Rhea" id="RHEA:19465"/>
        <dbReference type="ChEBI" id="CHEBI:15378"/>
        <dbReference type="ChEBI" id="CHEBI:15379"/>
        <dbReference type="ChEBI" id="CHEBI:16480"/>
        <dbReference type="ChEBI" id="CHEBI:17632"/>
        <dbReference type="ChEBI" id="CHEBI:57783"/>
        <dbReference type="ChEBI" id="CHEBI:58349"/>
        <dbReference type="EC" id="1.14.12.17"/>
    </reaction>
</comment>
<evidence type="ECO:0000256" key="11">
    <source>
        <dbReference type="ARBA" id="ARBA00023002"/>
    </source>
</evidence>
<comment type="similarity">
    <text evidence="3">In the C-terminal section; belongs to the flavoprotein pyridine nucleotide cytochrome reductase family.</text>
</comment>
<evidence type="ECO:0000259" key="17">
    <source>
        <dbReference type="PROSITE" id="PS51085"/>
    </source>
</evidence>
<dbReference type="AlphaFoldDB" id="A0A7G5H1F1"/>
<keyword evidence="13" id="KW-0411">Iron-sulfur</keyword>
<proteinExistence type="inferred from homology"/>
<feature type="domain" description="FAD-binding FR-type" evidence="18">
    <location>
        <begin position="1"/>
        <end position="109"/>
    </location>
</feature>
<keyword evidence="11" id="KW-0560">Oxidoreductase</keyword>
<dbReference type="GO" id="GO:0046872">
    <property type="term" value="F:metal ion binding"/>
    <property type="evidence" value="ECO:0007669"/>
    <property type="project" value="UniProtKB-KW"/>
</dbReference>
<dbReference type="InterPro" id="IPR036010">
    <property type="entry name" value="2Fe-2S_ferredoxin-like_sf"/>
</dbReference>
<evidence type="ECO:0000313" key="20">
    <source>
        <dbReference type="Proteomes" id="UP000515369"/>
    </source>
</evidence>
<keyword evidence="10" id="KW-0521">NADP</keyword>
<dbReference type="EMBL" id="CP059732">
    <property type="protein sequence ID" value="QMW04943.1"/>
    <property type="molecule type" value="Genomic_DNA"/>
</dbReference>
<evidence type="ECO:0000256" key="8">
    <source>
        <dbReference type="ARBA" id="ARBA00022723"/>
    </source>
</evidence>
<feature type="domain" description="2Fe-2S ferredoxin-type" evidence="17">
    <location>
        <begin position="271"/>
        <end position="353"/>
    </location>
</feature>
<evidence type="ECO:0000256" key="9">
    <source>
        <dbReference type="ARBA" id="ARBA00022827"/>
    </source>
</evidence>
<dbReference type="PANTHER" id="PTHR47354">
    <property type="entry name" value="NADH OXIDOREDUCTASE HCR"/>
    <property type="match status" value="1"/>
</dbReference>
<dbReference type="PANTHER" id="PTHR47354:SF8">
    <property type="entry name" value="1,2-PHENYLACETYL-COA EPOXIDASE, SUBUNIT E"/>
    <property type="match status" value="1"/>
</dbReference>
<evidence type="ECO:0000256" key="5">
    <source>
        <dbReference type="ARBA" id="ARBA00022617"/>
    </source>
</evidence>
<dbReference type="GO" id="GO:0008941">
    <property type="term" value="F:nitric oxide dioxygenase NAD(P)H activity"/>
    <property type="evidence" value="ECO:0007669"/>
    <property type="project" value="UniProtKB-EC"/>
</dbReference>
<evidence type="ECO:0000256" key="12">
    <source>
        <dbReference type="ARBA" id="ARBA00023004"/>
    </source>
</evidence>
<dbReference type="InterPro" id="IPR001433">
    <property type="entry name" value="OxRdtase_FAD/NAD-bd"/>
</dbReference>
<dbReference type="PROSITE" id="PS51384">
    <property type="entry name" value="FAD_FR"/>
    <property type="match status" value="1"/>
</dbReference>
<comment type="cofactor">
    <cofactor evidence="2">
        <name>FAD</name>
        <dbReference type="ChEBI" id="CHEBI:57692"/>
    </cofactor>
</comment>
<dbReference type="CDD" id="cd00207">
    <property type="entry name" value="fer2"/>
    <property type="match status" value="1"/>
</dbReference>
<dbReference type="InterPro" id="IPR017927">
    <property type="entry name" value="FAD-bd_FR_type"/>
</dbReference>
<dbReference type="EC" id="1.14.12.17" evidence="4"/>
<dbReference type="SUPFAM" id="SSF52343">
    <property type="entry name" value="Ferredoxin reductase-like, C-terminal NADP-linked domain"/>
    <property type="match status" value="1"/>
</dbReference>
<evidence type="ECO:0000256" key="2">
    <source>
        <dbReference type="ARBA" id="ARBA00001974"/>
    </source>
</evidence>